<organism evidence="2">
    <name type="scientific">Amblyomma cajennense</name>
    <name type="common">Cayenne tick</name>
    <name type="synonym">Acarus cajennensis</name>
    <dbReference type="NCBI Taxonomy" id="34607"/>
    <lineage>
        <taxon>Eukaryota</taxon>
        <taxon>Metazoa</taxon>
        <taxon>Ecdysozoa</taxon>
        <taxon>Arthropoda</taxon>
        <taxon>Chelicerata</taxon>
        <taxon>Arachnida</taxon>
        <taxon>Acari</taxon>
        <taxon>Parasitiformes</taxon>
        <taxon>Ixodida</taxon>
        <taxon>Ixodoidea</taxon>
        <taxon>Ixodidae</taxon>
        <taxon>Amblyomminae</taxon>
        <taxon>Amblyomma</taxon>
    </lineage>
</organism>
<dbReference type="Gene3D" id="2.40.128.20">
    <property type="match status" value="1"/>
</dbReference>
<protein>
    <recommendedName>
        <fullName evidence="3">Lipocalin-2 1</fullName>
    </recommendedName>
</protein>
<evidence type="ECO:0008006" key="3">
    <source>
        <dbReference type="Google" id="ProtNLM"/>
    </source>
</evidence>
<proteinExistence type="evidence at transcript level"/>
<feature type="chain" id="PRO_5001520120" description="Lipocalin-2 1" evidence="1">
    <location>
        <begin position="24"/>
        <end position="221"/>
    </location>
</feature>
<dbReference type="InterPro" id="IPR012674">
    <property type="entry name" value="Calycin"/>
</dbReference>
<dbReference type="AlphaFoldDB" id="A0A023FR56"/>
<dbReference type="EMBL" id="GBBK01000206">
    <property type="protein sequence ID" value="JAC24276.1"/>
    <property type="molecule type" value="mRNA"/>
</dbReference>
<accession>A0A023FR56</accession>
<name>A0A023FR56_AMBCJ</name>
<dbReference type="SUPFAM" id="SSF50814">
    <property type="entry name" value="Lipocalins"/>
    <property type="match status" value="1"/>
</dbReference>
<feature type="signal peptide" evidence="1">
    <location>
        <begin position="1"/>
        <end position="23"/>
    </location>
</feature>
<keyword evidence="1" id="KW-0732">Signal</keyword>
<feature type="non-terminal residue" evidence="2">
    <location>
        <position position="1"/>
    </location>
</feature>
<evidence type="ECO:0000313" key="2">
    <source>
        <dbReference type="EMBL" id="JAC24276.1"/>
    </source>
</evidence>
<evidence type="ECO:0000256" key="1">
    <source>
        <dbReference type="SAM" id="SignalP"/>
    </source>
</evidence>
<sequence length="221" mass="24651">AIGCARTFWFLVLVASSSHIGHGDNDAAKGLLDNGDNLDIRKAVNTNDTLWLYKQTYRNSLRLCVGKLCRRENETCIRNEMTGYSDKEYNFTQTIRVLGIDFPSGYKGTFVEDTKSPAPSKSMEVVPTDDPGPSQLWTLMFYEKEPKPCMVFFIHSLEGKIEGEGKCEMYIPGPHVKEEPSLACDTFFQKRCNSTKVFTPYSAACEQGTDSATSGSNVLPK</sequence>
<reference evidence="2" key="1">
    <citation type="submission" date="2014-03" db="EMBL/GenBank/DDBJ databases">
        <title>The sialotranscriptome of Amblyomma triste, Amblyomma parvum and Amblyomma cajennense ticks, uncovered by 454-based RNA-seq.</title>
        <authorList>
            <person name="Garcia G.R."/>
            <person name="Gardinassi L.G."/>
            <person name="Ribeiro J.M."/>
            <person name="Anatriello E."/>
            <person name="Ferreira B.R."/>
            <person name="Moreira H.N."/>
            <person name="Mafra C."/>
            <person name="Olegario M.M."/>
            <person name="Szabo P.J."/>
            <person name="Miranda-Santos I.K."/>
            <person name="Maruyama S.R."/>
        </authorList>
    </citation>
    <scope>NUCLEOTIDE SEQUENCE</scope>
    <source>
        <strain evidence="2">Uberlandia</strain>
        <tissue evidence="2">Salivary glands</tissue>
    </source>
</reference>